<dbReference type="Proteomes" id="UP000288805">
    <property type="component" value="Unassembled WGS sequence"/>
</dbReference>
<gene>
    <name evidence="1" type="ORF">CK203_048694</name>
</gene>
<evidence type="ECO:0000313" key="2">
    <source>
        <dbReference type="Proteomes" id="UP000288805"/>
    </source>
</evidence>
<sequence>MFEVVAEERNGKSHAIISESKGGIVSWVRLGPASVGLLIEGLNQCVKDGKDGRWEKGWSEKWRLYSLVREVNRAGSFVRLGVTDMEKR</sequence>
<evidence type="ECO:0000313" key="1">
    <source>
        <dbReference type="EMBL" id="RVW76601.1"/>
    </source>
</evidence>
<dbReference type="AlphaFoldDB" id="A0A438GWP1"/>
<reference evidence="1 2" key="1">
    <citation type="journal article" date="2018" name="PLoS Genet.">
        <title>Population sequencing reveals clonal diversity and ancestral inbreeding in the grapevine cultivar Chardonnay.</title>
        <authorList>
            <person name="Roach M.J."/>
            <person name="Johnson D.L."/>
            <person name="Bohlmann J."/>
            <person name="van Vuuren H.J."/>
            <person name="Jones S.J."/>
            <person name="Pretorius I.S."/>
            <person name="Schmidt S.A."/>
            <person name="Borneman A.R."/>
        </authorList>
    </citation>
    <scope>NUCLEOTIDE SEQUENCE [LARGE SCALE GENOMIC DNA]</scope>
    <source>
        <strain evidence="2">cv. Chardonnay</strain>
        <tissue evidence="1">Leaf</tissue>
    </source>
</reference>
<name>A0A438GWP1_VITVI</name>
<protein>
    <submittedName>
        <fullName evidence="1">Uncharacterized protein</fullName>
    </submittedName>
</protein>
<comment type="caution">
    <text evidence="1">The sequence shown here is derived from an EMBL/GenBank/DDBJ whole genome shotgun (WGS) entry which is preliminary data.</text>
</comment>
<accession>A0A438GWP1</accession>
<dbReference type="EMBL" id="QGNW01000326">
    <property type="protein sequence ID" value="RVW76601.1"/>
    <property type="molecule type" value="Genomic_DNA"/>
</dbReference>
<proteinExistence type="predicted"/>
<organism evidence="1 2">
    <name type="scientific">Vitis vinifera</name>
    <name type="common">Grape</name>
    <dbReference type="NCBI Taxonomy" id="29760"/>
    <lineage>
        <taxon>Eukaryota</taxon>
        <taxon>Viridiplantae</taxon>
        <taxon>Streptophyta</taxon>
        <taxon>Embryophyta</taxon>
        <taxon>Tracheophyta</taxon>
        <taxon>Spermatophyta</taxon>
        <taxon>Magnoliopsida</taxon>
        <taxon>eudicotyledons</taxon>
        <taxon>Gunneridae</taxon>
        <taxon>Pentapetalae</taxon>
        <taxon>rosids</taxon>
        <taxon>Vitales</taxon>
        <taxon>Vitaceae</taxon>
        <taxon>Viteae</taxon>
        <taxon>Vitis</taxon>
    </lineage>
</organism>